<name>A0A348FYV9_9HYPH</name>
<evidence type="ECO:0000259" key="9">
    <source>
        <dbReference type="PROSITE" id="PS51379"/>
    </source>
</evidence>
<dbReference type="SUPFAM" id="SSF53323">
    <property type="entry name" value="Pyruvate-ferredoxin oxidoreductase, PFOR, domain III"/>
    <property type="match status" value="1"/>
</dbReference>
<dbReference type="Gene3D" id="3.30.70.20">
    <property type="match status" value="1"/>
</dbReference>
<dbReference type="InterPro" id="IPR002869">
    <property type="entry name" value="Pyrv_flavodox_OxRed_cen"/>
</dbReference>
<sequence length="1660" mass="178527">MNAKYPGIPSVIHGNGAVAQVMGHVCGGVIGYPITPSTEISEIYEAFRASGGCNVWGKHPFFFEPEGEHSAQSGALGAALTGGKYVSNASSSQGILYGLESHYVTVGKRVGGFVLQVAARVVTKHSLNVMAGHDDVYALLQSGYTILFGSNPQEAADLAAIAYKVSANSLIPVANAMDGFATSHMMSEALMPEPELLHEFLGDPAGRMKCPTVAQEILFGAKGRVFQLKQYLAKHQGDFAGDAFIKIKEYLDTYASVIETDNEGGLIEATLRWIPEELQGQWRRQWLNAFEKGTRQRVPALVDINNPGLTGGVQNQPDFQAGSVDHRTHFVAEVPRFVREAMAEYSALTGREYKPVHTFMCEDAEHVVVGLGSVTDDAEAVATYLRSQGKKVGVVSVKLLQPFPEAELVAALAGKTAVTVLERSDVTALTSFVTQALFKGVENAANGERHPGIPAIKTLPKITTAIFGLGAHDLQPRHLVAAFKNMETKNAPFVYLGSQFFAKNPSPKLAALQERLKAAYPDTELMALETEPNPNLLPPEAFRIRFHSVGGYGTVATGKLLTDILAGVLDLHSKAAPKYGSEKSGAPTNYYITLSPETVKLTNADLEDVEIVVSPDHKVFAHANPLRGLVEGGTFVLQSNLSPLDVWKELPERARKTIRDKKIKMFIVDGFAVAKRHAPTPELETRMMGIAFIGAVCGKVDRITAGASMDTILTKVRQQIAKKFGSKGGAVVEGNMAVIKEGLEATQALDYTQPEFAAVEAEASAKAARTVAISAAMCRTGGVAPSEGFFDREYYDEMIAAPFRDGTIAEAPVLPGSGMFIPAGSAAWKDKGLFRRDVPEFNPDLCTGCMECTLVCPDAAIPNTVHDIQDLLATGIKHLDLPEAQLDALRAQVYPLAEAVREVYRATKDAVAFDAAVAQAAASIDTDNATLKRNLGRLAETLALFPVARTRPFFDAMEKDKPGTGGLYSVAVDPWKCSGCLECIDVCGPGALKERQQDAALLDTLQARFEFLSHTANTPSRFTDGALKDGGDTKRLMLDRANYYSTTGGHGACRGCGEVTAIRLVLASNHAIQTRRRKEHLRELEALIDQLKAKLAAVQDDAARRERISTVIATLEKRQFLLESGPTGNGPASAVIANATGCSSVYASTFPFNPYNDPWVNSLFQDTPAVAKGLFEGLTASAVDDVKALRIAKLELADAYDAGLYDKAFRTLSWKDFTPDEMALLPTVVSMGGDGATYDIGFGALSRLLATSTPVKVVVLNTGVYSNTGGQTSTASLTGQDSDLSRFGAAHPGKQEDRKELGLIAAFHPNVFVVQTSTAIQGHFLKSVMEYLNHSSSPAVLDVYTPCQAEHGIADAAAARRARLAVESRMSPVFVHDPRQTGLKSRFSLDGNPDVDKDWTTTTLTYVEDGQTKLMQVPLTPADFARDETRFLKQFRKLKDDTNAVAIHEYVELPQAARAGKTAFVWSTDDKQQLIKLEVSSAIVHLVEERRKYWRTLRYLAGREIEQLDADHRTELAALQARYEQAMTEKESSLDTIARAMSELAASSSAPANGALATALSPFGGAAAAPAPAAAASAGANGSAAGIAFIHDEDVEKCTNCKTCYQQVSELFEKTVIVADGGTKEVAHTIPGALEKVTITADLKSRVARVAANCDAEIIR</sequence>
<dbReference type="GO" id="GO:0044281">
    <property type="term" value="P:small molecule metabolic process"/>
    <property type="evidence" value="ECO:0007669"/>
    <property type="project" value="UniProtKB-ARBA"/>
</dbReference>
<dbReference type="Pfam" id="PF12837">
    <property type="entry name" value="Fer4_6"/>
    <property type="match status" value="1"/>
</dbReference>
<dbReference type="GO" id="GO:0030976">
    <property type="term" value="F:thiamine pyrophosphate binding"/>
    <property type="evidence" value="ECO:0007669"/>
    <property type="project" value="InterPro"/>
</dbReference>
<keyword evidence="3" id="KW-0479">Metal-binding</keyword>
<keyword evidence="8" id="KW-0175">Coiled coil</keyword>
<accession>A0A348FYV9</accession>
<dbReference type="GO" id="GO:0006979">
    <property type="term" value="P:response to oxidative stress"/>
    <property type="evidence" value="ECO:0007669"/>
    <property type="project" value="TreeGrafter"/>
</dbReference>
<dbReference type="OrthoDB" id="9794954at2"/>
<dbReference type="SUPFAM" id="SSF52922">
    <property type="entry name" value="TK C-terminal domain-like"/>
    <property type="match status" value="1"/>
</dbReference>
<dbReference type="InterPro" id="IPR029061">
    <property type="entry name" value="THDP-binding"/>
</dbReference>
<dbReference type="InterPro" id="IPR019752">
    <property type="entry name" value="Pyrv/ketoisovalerate_OxRed_cat"/>
</dbReference>
<keyword evidence="5" id="KW-0560">Oxidoreductase</keyword>
<dbReference type="Pfam" id="PF02775">
    <property type="entry name" value="TPP_enzyme_C"/>
    <property type="match status" value="1"/>
</dbReference>
<keyword evidence="4" id="KW-0249">Electron transport</keyword>
<dbReference type="InterPro" id="IPR002880">
    <property type="entry name" value="Pyrv_Fd/Flavodoxin_OxRdtase_N"/>
</dbReference>
<dbReference type="RefSeq" id="WP_126398410.1">
    <property type="nucleotide sequence ID" value="NZ_AP018907.1"/>
</dbReference>
<keyword evidence="7" id="KW-0411">Iron-sulfur</keyword>
<dbReference type="InterPro" id="IPR009014">
    <property type="entry name" value="Transketo_C/PFOR_II"/>
</dbReference>
<evidence type="ECO:0000313" key="10">
    <source>
        <dbReference type="EMBL" id="BBF92492.1"/>
    </source>
</evidence>
<dbReference type="EMBL" id="AP018907">
    <property type="protein sequence ID" value="BBF92492.1"/>
    <property type="molecule type" value="Genomic_DNA"/>
</dbReference>
<reference evidence="10 11" key="1">
    <citation type="submission" date="2018-08" db="EMBL/GenBank/DDBJ databases">
        <title>Complete genome sequencing of Blastochloris tepida GI.</title>
        <authorList>
            <person name="Tsukatani Y."/>
            <person name="Mori H."/>
        </authorList>
    </citation>
    <scope>NUCLEOTIDE SEQUENCE [LARGE SCALE GENOMIC DNA]</scope>
    <source>
        <strain evidence="10 11">GI</strain>
    </source>
</reference>
<evidence type="ECO:0000256" key="2">
    <source>
        <dbReference type="ARBA" id="ARBA00022485"/>
    </source>
</evidence>
<dbReference type="InterPro" id="IPR033412">
    <property type="entry name" value="PFOR_II"/>
</dbReference>
<dbReference type="Pfam" id="PF01558">
    <property type="entry name" value="POR"/>
    <property type="match status" value="1"/>
</dbReference>
<dbReference type="GO" id="GO:0051539">
    <property type="term" value="F:4 iron, 4 sulfur cluster binding"/>
    <property type="evidence" value="ECO:0007669"/>
    <property type="project" value="UniProtKB-KW"/>
</dbReference>
<dbReference type="InterPro" id="IPR017896">
    <property type="entry name" value="4Fe4S_Fe-S-bd"/>
</dbReference>
<evidence type="ECO:0000256" key="8">
    <source>
        <dbReference type="SAM" id="Coils"/>
    </source>
</evidence>
<evidence type="ECO:0000256" key="3">
    <source>
        <dbReference type="ARBA" id="ARBA00022723"/>
    </source>
</evidence>
<dbReference type="InterPro" id="IPR050722">
    <property type="entry name" value="Pyruvate:ferred/Flavod_OxRd"/>
</dbReference>
<dbReference type="InterPro" id="IPR017900">
    <property type="entry name" value="4Fe4S_Fe_S_CS"/>
</dbReference>
<dbReference type="PROSITE" id="PS00198">
    <property type="entry name" value="4FE4S_FER_1"/>
    <property type="match status" value="2"/>
</dbReference>
<feature type="coiled-coil region" evidence="8">
    <location>
        <begin position="1074"/>
        <end position="1108"/>
    </location>
</feature>
<evidence type="ECO:0000256" key="1">
    <source>
        <dbReference type="ARBA" id="ARBA00022448"/>
    </source>
</evidence>
<dbReference type="Proteomes" id="UP000266934">
    <property type="component" value="Chromosome"/>
</dbReference>
<keyword evidence="11" id="KW-1185">Reference proteome</keyword>
<dbReference type="SUPFAM" id="SSF52518">
    <property type="entry name" value="Thiamin diphosphate-binding fold (THDP-binding)"/>
    <property type="match status" value="2"/>
</dbReference>
<dbReference type="Gene3D" id="3.40.920.10">
    <property type="entry name" value="Pyruvate-ferredoxin oxidoreductase, PFOR, domain III"/>
    <property type="match status" value="1"/>
</dbReference>
<dbReference type="GO" id="GO:0046872">
    <property type="term" value="F:metal ion binding"/>
    <property type="evidence" value="ECO:0007669"/>
    <property type="project" value="UniProtKB-KW"/>
</dbReference>
<dbReference type="KEGG" id="blag:BLTE_11770"/>
<dbReference type="CDD" id="cd07034">
    <property type="entry name" value="TPP_PYR_PFOR_IOR-alpha_like"/>
    <property type="match status" value="1"/>
</dbReference>
<dbReference type="Pfam" id="PF01855">
    <property type="entry name" value="POR_N"/>
    <property type="match status" value="1"/>
</dbReference>
<feature type="domain" description="4Fe-4S ferredoxin-type" evidence="9">
    <location>
        <begin position="837"/>
        <end position="867"/>
    </location>
</feature>
<organism evidence="10 11">
    <name type="scientific">Blastochloris tepida</name>
    <dbReference type="NCBI Taxonomy" id="2233851"/>
    <lineage>
        <taxon>Bacteria</taxon>
        <taxon>Pseudomonadati</taxon>
        <taxon>Pseudomonadota</taxon>
        <taxon>Alphaproteobacteria</taxon>
        <taxon>Hyphomicrobiales</taxon>
        <taxon>Blastochloridaceae</taxon>
        <taxon>Blastochloris</taxon>
    </lineage>
</organism>
<evidence type="ECO:0000256" key="7">
    <source>
        <dbReference type="ARBA" id="ARBA00023014"/>
    </source>
</evidence>
<protein>
    <recommendedName>
        <fullName evidence="9">4Fe-4S ferredoxin-type domain-containing protein</fullName>
    </recommendedName>
</protein>
<dbReference type="PROSITE" id="PS51379">
    <property type="entry name" value="4FE4S_FER_2"/>
    <property type="match status" value="2"/>
</dbReference>
<dbReference type="PANTHER" id="PTHR32154">
    <property type="entry name" value="PYRUVATE-FLAVODOXIN OXIDOREDUCTASE-RELATED"/>
    <property type="match status" value="1"/>
</dbReference>
<dbReference type="Gene3D" id="3.40.50.920">
    <property type="match status" value="1"/>
</dbReference>
<dbReference type="GO" id="GO:0016903">
    <property type="term" value="F:oxidoreductase activity, acting on the aldehyde or oxo group of donors"/>
    <property type="evidence" value="ECO:0007669"/>
    <property type="project" value="InterPro"/>
</dbReference>
<evidence type="ECO:0000313" key="11">
    <source>
        <dbReference type="Proteomes" id="UP000266934"/>
    </source>
</evidence>
<dbReference type="PANTHER" id="PTHR32154:SF0">
    <property type="entry name" value="PYRUVATE-FLAVODOXIN OXIDOREDUCTASE-RELATED"/>
    <property type="match status" value="1"/>
</dbReference>
<evidence type="ECO:0000256" key="5">
    <source>
        <dbReference type="ARBA" id="ARBA00023002"/>
    </source>
</evidence>
<feature type="domain" description="4Fe-4S ferredoxin-type" evidence="9">
    <location>
        <begin position="968"/>
        <end position="997"/>
    </location>
</feature>
<keyword evidence="1" id="KW-0813">Transport</keyword>
<proteinExistence type="predicted"/>
<dbReference type="SUPFAM" id="SSF54862">
    <property type="entry name" value="4Fe-4S ferredoxins"/>
    <property type="match status" value="1"/>
</dbReference>
<keyword evidence="2" id="KW-0004">4Fe-4S</keyword>
<dbReference type="Pfam" id="PF17147">
    <property type="entry name" value="PFOR_II"/>
    <property type="match status" value="1"/>
</dbReference>
<dbReference type="Gene3D" id="3.40.50.970">
    <property type="match status" value="2"/>
</dbReference>
<keyword evidence="6" id="KW-0408">Iron</keyword>
<gene>
    <name evidence="10" type="ORF">BLTE_11770</name>
</gene>
<dbReference type="InterPro" id="IPR011766">
    <property type="entry name" value="TPP_enzyme_TPP-bd"/>
</dbReference>
<evidence type="ECO:0000256" key="6">
    <source>
        <dbReference type="ARBA" id="ARBA00023004"/>
    </source>
</evidence>
<evidence type="ECO:0000256" key="4">
    <source>
        <dbReference type="ARBA" id="ARBA00022982"/>
    </source>
</evidence>